<evidence type="ECO:0000313" key="1">
    <source>
        <dbReference type="EMBL" id="MFD2090473.1"/>
    </source>
</evidence>
<accession>A0ABW4X780</accession>
<organism evidence="1 2">
    <name type="scientific">Blastococcus deserti</name>
    <dbReference type="NCBI Taxonomy" id="2259033"/>
    <lineage>
        <taxon>Bacteria</taxon>
        <taxon>Bacillati</taxon>
        <taxon>Actinomycetota</taxon>
        <taxon>Actinomycetes</taxon>
        <taxon>Geodermatophilales</taxon>
        <taxon>Geodermatophilaceae</taxon>
        <taxon>Blastococcus</taxon>
    </lineage>
</organism>
<dbReference type="InterPro" id="IPR029021">
    <property type="entry name" value="Prot-tyrosine_phosphatase-like"/>
</dbReference>
<proteinExistence type="predicted"/>
<gene>
    <name evidence="1" type="ORF">ACFSHS_02695</name>
</gene>
<dbReference type="Gene3D" id="3.90.190.10">
    <property type="entry name" value="Protein tyrosine phosphatase superfamily"/>
    <property type="match status" value="1"/>
</dbReference>
<protein>
    <recommendedName>
        <fullName evidence="3">Tyrosine phosphatase family protein</fullName>
    </recommendedName>
</protein>
<name>A0ABW4X780_9ACTN</name>
<keyword evidence="2" id="KW-1185">Reference proteome</keyword>
<evidence type="ECO:0000313" key="2">
    <source>
        <dbReference type="Proteomes" id="UP001597402"/>
    </source>
</evidence>
<reference evidence="2" key="1">
    <citation type="journal article" date="2019" name="Int. J. Syst. Evol. Microbiol.">
        <title>The Global Catalogue of Microorganisms (GCM) 10K type strain sequencing project: providing services to taxonomists for standard genome sequencing and annotation.</title>
        <authorList>
            <consortium name="The Broad Institute Genomics Platform"/>
            <consortium name="The Broad Institute Genome Sequencing Center for Infectious Disease"/>
            <person name="Wu L."/>
            <person name="Ma J."/>
        </authorList>
    </citation>
    <scope>NUCLEOTIDE SEQUENCE [LARGE SCALE GENOMIC DNA]</scope>
    <source>
        <strain evidence="2">JCM 3338</strain>
    </source>
</reference>
<dbReference type="Proteomes" id="UP001597402">
    <property type="component" value="Unassembled WGS sequence"/>
</dbReference>
<comment type="caution">
    <text evidence="1">The sequence shown here is derived from an EMBL/GenBank/DDBJ whole genome shotgun (WGS) entry which is preliminary data.</text>
</comment>
<dbReference type="SUPFAM" id="SSF52799">
    <property type="entry name" value="(Phosphotyrosine protein) phosphatases II"/>
    <property type="match status" value="1"/>
</dbReference>
<evidence type="ECO:0008006" key="3">
    <source>
        <dbReference type="Google" id="ProtNLM"/>
    </source>
</evidence>
<dbReference type="RefSeq" id="WP_376871387.1">
    <property type="nucleotide sequence ID" value="NZ_JBHUHP010000001.1"/>
</dbReference>
<sequence length="74" mass="7834">MADAAATVAALRAEGKTVFLHCVHAETRTPVVAAAYGARLTASSFRDALDRVRAVLPSAHPRPSIVHTLEKELA</sequence>
<dbReference type="EMBL" id="JBHUHP010000001">
    <property type="protein sequence ID" value="MFD2090473.1"/>
    <property type="molecule type" value="Genomic_DNA"/>
</dbReference>